<dbReference type="PANTHER" id="PTHR47215:SF1">
    <property type="entry name" value="F9L1.8 PROTEIN"/>
    <property type="match status" value="1"/>
</dbReference>
<dbReference type="AlphaFoldDB" id="A0A7J0HE98"/>
<gene>
    <name evidence="2" type="ORF">Acr_29g0006120</name>
</gene>
<dbReference type="PROSITE" id="PS51384">
    <property type="entry name" value="FAD_FR"/>
    <property type="match status" value="1"/>
</dbReference>
<dbReference type="Gene3D" id="2.40.30.10">
    <property type="entry name" value="Translation factors"/>
    <property type="match status" value="1"/>
</dbReference>
<dbReference type="Pfam" id="PF00175">
    <property type="entry name" value="NAD_binding_1"/>
    <property type="match status" value="1"/>
</dbReference>
<dbReference type="InterPro" id="IPR001433">
    <property type="entry name" value="OxRdtase_FAD/NAD-bd"/>
</dbReference>
<dbReference type="EMBL" id="BJWL01000029">
    <property type="protein sequence ID" value="GFZ21450.1"/>
    <property type="molecule type" value="Genomic_DNA"/>
</dbReference>
<dbReference type="Proteomes" id="UP000585474">
    <property type="component" value="Unassembled WGS sequence"/>
</dbReference>
<dbReference type="OrthoDB" id="1856718at2759"/>
<dbReference type="SUPFAM" id="SSF63380">
    <property type="entry name" value="Riboflavin synthase domain-like"/>
    <property type="match status" value="1"/>
</dbReference>
<feature type="domain" description="FAD-binding FR-type" evidence="1">
    <location>
        <begin position="35"/>
        <end position="165"/>
    </location>
</feature>
<name>A0A7J0HE98_9ERIC</name>
<evidence type="ECO:0000313" key="2">
    <source>
        <dbReference type="EMBL" id="GFZ21450.1"/>
    </source>
</evidence>
<comment type="caution">
    <text evidence="2">The sequence shown here is derived from an EMBL/GenBank/DDBJ whole genome shotgun (WGS) entry which is preliminary data.</text>
</comment>
<accession>A0A7J0HE98</accession>
<dbReference type="CDD" id="cd00322">
    <property type="entry name" value="FNR_like"/>
    <property type="match status" value="1"/>
</dbReference>
<keyword evidence="3" id="KW-1185">Reference proteome</keyword>
<dbReference type="SUPFAM" id="SSF52343">
    <property type="entry name" value="Ferredoxin reductase-like, C-terminal NADP-linked domain"/>
    <property type="match status" value="1"/>
</dbReference>
<dbReference type="InterPro" id="IPR017938">
    <property type="entry name" value="Riboflavin_synthase-like_b-brl"/>
</dbReference>
<dbReference type="GO" id="GO:0016491">
    <property type="term" value="F:oxidoreductase activity"/>
    <property type="evidence" value="ECO:0007669"/>
    <property type="project" value="InterPro"/>
</dbReference>
<evidence type="ECO:0000313" key="3">
    <source>
        <dbReference type="Proteomes" id="UP000585474"/>
    </source>
</evidence>
<proteinExistence type="predicted"/>
<organism evidence="2 3">
    <name type="scientific">Actinidia rufa</name>
    <dbReference type="NCBI Taxonomy" id="165716"/>
    <lineage>
        <taxon>Eukaryota</taxon>
        <taxon>Viridiplantae</taxon>
        <taxon>Streptophyta</taxon>
        <taxon>Embryophyta</taxon>
        <taxon>Tracheophyta</taxon>
        <taxon>Spermatophyta</taxon>
        <taxon>Magnoliopsida</taxon>
        <taxon>eudicotyledons</taxon>
        <taxon>Gunneridae</taxon>
        <taxon>Pentapetalae</taxon>
        <taxon>asterids</taxon>
        <taxon>Ericales</taxon>
        <taxon>Actinidiaceae</taxon>
        <taxon>Actinidia</taxon>
    </lineage>
</organism>
<dbReference type="PANTHER" id="PTHR47215">
    <property type="match status" value="1"/>
</dbReference>
<protein>
    <recommendedName>
        <fullName evidence="1">FAD-binding FR-type domain-containing protein</fullName>
    </recommendedName>
</protein>
<dbReference type="InterPro" id="IPR039261">
    <property type="entry name" value="FNR_nucleotide-bd"/>
</dbReference>
<reference evidence="2 3" key="1">
    <citation type="submission" date="2019-07" db="EMBL/GenBank/DDBJ databases">
        <title>De Novo Assembly of kiwifruit Actinidia rufa.</title>
        <authorList>
            <person name="Sugita-Konishi S."/>
            <person name="Sato K."/>
            <person name="Mori E."/>
            <person name="Abe Y."/>
            <person name="Kisaki G."/>
            <person name="Hamano K."/>
            <person name="Suezawa K."/>
            <person name="Otani M."/>
            <person name="Fukuda T."/>
            <person name="Manabe T."/>
            <person name="Gomi K."/>
            <person name="Tabuchi M."/>
            <person name="Akimitsu K."/>
            <person name="Kataoka I."/>
        </authorList>
    </citation>
    <scope>NUCLEOTIDE SEQUENCE [LARGE SCALE GENOMIC DNA]</scope>
    <source>
        <strain evidence="3">cv. Fuchu</strain>
    </source>
</reference>
<dbReference type="InterPro" id="IPR017927">
    <property type="entry name" value="FAD-bd_FR_type"/>
</dbReference>
<evidence type="ECO:0000259" key="1">
    <source>
        <dbReference type="PROSITE" id="PS51384"/>
    </source>
</evidence>
<dbReference type="Gene3D" id="3.40.50.80">
    <property type="entry name" value="Nucleotide-binding domain of ferredoxin-NADP reductase (FNR) module"/>
    <property type="match status" value="1"/>
</dbReference>
<sequence length="298" mass="32289">MSMTLNMKMTLSLHPSLSHESPHHRPVAFLRSHHHHHRPLSVSASIRQDTATISQDTTTWTPAPLSKVSCAGERLCYVNVDLAKSPDLVADFVTPGQYVQIRIPPALVNPPPSPAYFYIASPVGPKSEFQFLVKSVPGKTAGVLCKLKKGDVVELSGIDGSGFDMDQLLPPEAYPTVLLFTTGYGIGPIRSLIKTGFSANKRSDVRLYYGVESLKKMAYQDEFKDWEASGVKVIPVLSDPPANWTGATGHVQDVYLKSKPISKPLTTGAVLSGNPDMVKEVTAVLEAMGVSPEKILVA</sequence>